<dbReference type="RefSeq" id="WP_184731694.1">
    <property type="nucleotide sequence ID" value="NZ_JACHIW010000002.1"/>
</dbReference>
<accession>A0A840QGX1</accession>
<comment type="caution">
    <text evidence="2">The sequence shown here is derived from an EMBL/GenBank/DDBJ whole genome shotgun (WGS) entry which is preliminary data.</text>
</comment>
<protein>
    <submittedName>
        <fullName evidence="2">Uncharacterized protein</fullName>
    </submittedName>
</protein>
<evidence type="ECO:0000256" key="1">
    <source>
        <dbReference type="SAM" id="Phobius"/>
    </source>
</evidence>
<dbReference type="EMBL" id="JACHIW010000002">
    <property type="protein sequence ID" value="MBB5159351.1"/>
    <property type="molecule type" value="Genomic_DNA"/>
</dbReference>
<evidence type="ECO:0000313" key="3">
    <source>
        <dbReference type="Proteomes" id="UP000584374"/>
    </source>
</evidence>
<dbReference type="AlphaFoldDB" id="A0A840QGX1"/>
<keyword evidence="1" id="KW-1133">Transmembrane helix</keyword>
<feature type="transmembrane region" description="Helical" evidence="1">
    <location>
        <begin position="149"/>
        <end position="168"/>
    </location>
</feature>
<keyword evidence="1" id="KW-0812">Transmembrane</keyword>
<gene>
    <name evidence="2" type="ORF">BJ970_006950</name>
</gene>
<reference evidence="2 3" key="1">
    <citation type="submission" date="2020-08" db="EMBL/GenBank/DDBJ databases">
        <title>Sequencing the genomes of 1000 actinobacteria strains.</title>
        <authorList>
            <person name="Klenk H.-P."/>
        </authorList>
    </citation>
    <scope>NUCLEOTIDE SEQUENCE [LARGE SCALE GENOMIC DNA]</scope>
    <source>
        <strain evidence="2 3">DSM 45584</strain>
    </source>
</reference>
<dbReference type="Proteomes" id="UP000584374">
    <property type="component" value="Unassembled WGS sequence"/>
</dbReference>
<feature type="transmembrane region" description="Helical" evidence="1">
    <location>
        <begin position="34"/>
        <end position="65"/>
    </location>
</feature>
<proteinExistence type="predicted"/>
<organism evidence="2 3">
    <name type="scientific">Saccharopolyspora phatthalungensis</name>
    <dbReference type="NCBI Taxonomy" id="664693"/>
    <lineage>
        <taxon>Bacteria</taxon>
        <taxon>Bacillati</taxon>
        <taxon>Actinomycetota</taxon>
        <taxon>Actinomycetes</taxon>
        <taxon>Pseudonocardiales</taxon>
        <taxon>Pseudonocardiaceae</taxon>
        <taxon>Saccharopolyspora</taxon>
    </lineage>
</organism>
<keyword evidence="3" id="KW-1185">Reference proteome</keyword>
<name>A0A840QGX1_9PSEU</name>
<feature type="transmembrane region" description="Helical" evidence="1">
    <location>
        <begin position="108"/>
        <end position="129"/>
    </location>
</feature>
<sequence length="412" mass="46412">MRNDLRWSDFSPPEEHLKLGRSLLRSASRIRRSWFGFAALALLAALFSAISIWQLLVLCCGIWFVNRAYMYQEKGQWCLSRTAAYRAHRGFELPGEVPSRSRGQKWVIGSKLVIALCGLPYAMGLLTLLDSLKAIWTGIAHGDPTYGSLADLVEGIALLVVANFWNVMGARMGQEVISSPQDVASRSYVLYLRPFRIDGDLARQQRLLSPTGLVRGLFLAQSRTEEARLAHALRWAGPLVAVGQPQEHSPHSGAVRMYLPSHDWQRPVRELIQESRLTVIMLGRSSGTMWELGEALRVLPPERLILAVPFGKAGYERYRQVAEEALRAQANCRQCEEKRGPLNPPALPRYVGGRPFPARIKALIYFTPGWKAEFVPLERPPRFEEKLMGALDRGLWPAVLQLTDYESRSRNA</sequence>
<keyword evidence="1" id="KW-0472">Membrane</keyword>
<evidence type="ECO:0000313" key="2">
    <source>
        <dbReference type="EMBL" id="MBB5159351.1"/>
    </source>
</evidence>